<dbReference type="AlphaFoldDB" id="A0A0D8L1W5"/>
<evidence type="ECO:0000313" key="2">
    <source>
        <dbReference type="Proteomes" id="UP000032582"/>
    </source>
</evidence>
<feature type="non-terminal residue" evidence="1">
    <location>
        <position position="177"/>
    </location>
</feature>
<organism evidence="1 2">
    <name type="scientific">Morganella morganii</name>
    <name type="common">Proteus morganii</name>
    <dbReference type="NCBI Taxonomy" id="582"/>
    <lineage>
        <taxon>Bacteria</taxon>
        <taxon>Pseudomonadati</taxon>
        <taxon>Pseudomonadota</taxon>
        <taxon>Gammaproteobacteria</taxon>
        <taxon>Enterobacterales</taxon>
        <taxon>Morganellaceae</taxon>
        <taxon>Morganella</taxon>
    </lineage>
</organism>
<proteinExistence type="predicted"/>
<accession>A0A0D8L1W5</accession>
<gene>
    <name evidence="1" type="ORF">UA45_21950</name>
</gene>
<name>A0A0D8L1W5_MORMO</name>
<evidence type="ECO:0000313" key="1">
    <source>
        <dbReference type="EMBL" id="KJF75777.1"/>
    </source>
</evidence>
<dbReference type="PATRIC" id="fig|582.24.peg.6990"/>
<reference evidence="1 2" key="1">
    <citation type="submission" date="2015-02" db="EMBL/GenBank/DDBJ databases">
        <title>Whole genome shotgun sequencing of cultured foodborne pathogen.</title>
        <authorList>
            <person name="Timme R."/>
            <person name="Allard M.W."/>
            <person name="Strain E."/>
            <person name="Evans P.S."/>
            <person name="Brown E."/>
        </authorList>
    </citation>
    <scope>NUCLEOTIDE SEQUENCE [LARGE SCALE GENOMIC DNA]</scope>
    <source>
        <strain evidence="1 2">GCSL-TSO-24</strain>
    </source>
</reference>
<dbReference type="EMBL" id="JZSH01000539">
    <property type="protein sequence ID" value="KJF75777.1"/>
    <property type="molecule type" value="Genomic_DNA"/>
</dbReference>
<dbReference type="Proteomes" id="UP000032582">
    <property type="component" value="Unassembled WGS sequence"/>
</dbReference>
<comment type="caution">
    <text evidence="1">The sequence shown here is derived from an EMBL/GenBank/DDBJ whole genome shotgun (WGS) entry which is preliminary data.</text>
</comment>
<protein>
    <submittedName>
        <fullName evidence="1">Uncharacterized protein</fullName>
    </submittedName>
</protein>
<sequence length="177" mass="20082">MSANRIRFMMSNVCQTCHIPPRCTLGASITFGSIQDTYRQEPSFSRHYYYLVDPDKKPYTRIPLELTATPKHCISNSKTCPTGNVFTEDRALFAEFNPSSPFTGSLLYTNKISGFSLEEHNPVVILERLITRDNTETDPRYRQHYTMRLSECDGKPFLTLPRAMQIGAAAILPVTHG</sequence>